<dbReference type="Proteomes" id="UP000297762">
    <property type="component" value="Unassembled WGS sequence"/>
</dbReference>
<keyword evidence="1" id="KW-0472">Membrane</keyword>
<proteinExistence type="predicted"/>
<dbReference type="PROSITE" id="PS51257">
    <property type="entry name" value="PROKAR_LIPOPROTEIN"/>
    <property type="match status" value="1"/>
</dbReference>
<dbReference type="Gene3D" id="1.10.405.20">
    <property type="match status" value="1"/>
</dbReference>
<reference evidence="3" key="1">
    <citation type="journal article" date="2019" name="PLoS Negl. Trop. Dis.">
        <title>Revisiting the worldwide diversity of Leptospira species in the environment.</title>
        <authorList>
            <person name="Vincent A.T."/>
            <person name="Schiettekatte O."/>
            <person name="Bourhy P."/>
            <person name="Veyrier F.J."/>
            <person name="Picardeau M."/>
        </authorList>
    </citation>
    <scope>NUCLEOTIDE SEQUENCE [LARGE SCALE GENOMIC DNA]</scope>
    <source>
        <strain evidence="3">201702455</strain>
    </source>
</reference>
<accession>A0A4R9K1E5</accession>
<feature type="transmembrane region" description="Helical" evidence="1">
    <location>
        <begin position="21"/>
        <end position="38"/>
    </location>
</feature>
<comment type="caution">
    <text evidence="3">The sequence shown here is derived from an EMBL/GenBank/DDBJ whole genome shotgun (WGS) entry which is preliminary data.</text>
</comment>
<dbReference type="InterPro" id="IPR050464">
    <property type="entry name" value="Zeta_carotene_desat/Oxidored"/>
</dbReference>
<keyword evidence="1" id="KW-0812">Transmembrane</keyword>
<evidence type="ECO:0000256" key="1">
    <source>
        <dbReference type="SAM" id="Phobius"/>
    </source>
</evidence>
<evidence type="ECO:0000259" key="2">
    <source>
        <dbReference type="Pfam" id="PF01593"/>
    </source>
</evidence>
<dbReference type="Pfam" id="PF01593">
    <property type="entry name" value="Amino_oxidase"/>
    <property type="match status" value="1"/>
</dbReference>
<gene>
    <name evidence="3" type="ORF">EHQ64_18165</name>
</gene>
<keyword evidence="1" id="KW-1133">Transmembrane helix</keyword>
<evidence type="ECO:0000313" key="3">
    <source>
        <dbReference type="EMBL" id="TGL58961.1"/>
    </source>
</evidence>
<feature type="domain" description="Amine oxidase" evidence="2">
    <location>
        <begin position="38"/>
        <end position="315"/>
    </location>
</feature>
<evidence type="ECO:0000313" key="4">
    <source>
        <dbReference type="Proteomes" id="UP000297762"/>
    </source>
</evidence>
<dbReference type="InterPro" id="IPR002937">
    <property type="entry name" value="Amino_oxidase"/>
</dbReference>
<dbReference type="GO" id="GO:0016491">
    <property type="term" value="F:oxidoreductase activity"/>
    <property type="evidence" value="ECO:0007669"/>
    <property type="project" value="InterPro"/>
</dbReference>
<dbReference type="Gene3D" id="3.50.50.60">
    <property type="entry name" value="FAD/NAD(P)-binding domain"/>
    <property type="match status" value="1"/>
</dbReference>
<dbReference type="EMBL" id="RQGF01000035">
    <property type="protein sequence ID" value="TGL58961.1"/>
    <property type="molecule type" value="Genomic_DNA"/>
</dbReference>
<name>A0A4R9K1E5_9LEPT</name>
<dbReference type="RefSeq" id="WP_135651205.1">
    <property type="nucleotide sequence ID" value="NZ_RQGF01000035.1"/>
</dbReference>
<dbReference type="AlphaFoldDB" id="A0A4R9K1E5"/>
<dbReference type="SUPFAM" id="SSF51905">
    <property type="entry name" value="FAD/NAD(P)-binding domain"/>
    <property type="match status" value="1"/>
</dbReference>
<protein>
    <submittedName>
        <fullName evidence="3">NADP transhydrogenase subunit alpha</fullName>
    </submittedName>
</protein>
<keyword evidence="4" id="KW-1185">Reference proteome</keyword>
<sequence length="439" mass="50401">MKKNPPLKKKSKQSSDRKKKKLAIVGAGIAGMGCSYFLRNDYDITVFEKGNYIGGHTNTVFVPEDGSKIPIDTGFIVFNHATYPNLKRFFEELNVPTKKTSMSFSVQHVQDQLEFCGSGLNGLFAQRKNLFNFRFLRLLLNINRFNEEAPRILEDPKYKEYSLSRYIQESGFHPDLLTYYLVPMSSAVWSTPEDLMLEFPAYSLVRFFLNHGFLGLNTQHQWYTVHGGSIEYVKRLISPSKDRYHTSSEVVGVEQIQGGKAKLNFKKGKSQIFDKVILACHADSSLTILKKPTSLQKELLSQFEYQKNIATLHTDPSVMPITKSTWSSWNYRMDSMGGKIHPHTIYWMNSLQDVSKKGDYFLSIGDPGLVDPKKVLKRIEYEHPLFHVGSLKAQVRLSELNEKGPIYFCGSYFRYGFHEDAFWSAKNLSESLLGRKIWD</sequence>
<dbReference type="PANTHER" id="PTHR42923">
    <property type="entry name" value="PROTOPORPHYRINOGEN OXIDASE"/>
    <property type="match status" value="1"/>
</dbReference>
<dbReference type="Gene3D" id="3.30.70.1990">
    <property type="match status" value="1"/>
</dbReference>
<dbReference type="PANTHER" id="PTHR42923:SF17">
    <property type="entry name" value="AMINE OXIDASE DOMAIN-CONTAINING PROTEIN"/>
    <property type="match status" value="1"/>
</dbReference>
<dbReference type="OrthoDB" id="9814556at2"/>
<dbReference type="InterPro" id="IPR036188">
    <property type="entry name" value="FAD/NAD-bd_sf"/>
</dbReference>
<organism evidence="3 4">
    <name type="scientific">Leptospira sarikeiensis</name>
    <dbReference type="NCBI Taxonomy" id="2484943"/>
    <lineage>
        <taxon>Bacteria</taxon>
        <taxon>Pseudomonadati</taxon>
        <taxon>Spirochaetota</taxon>
        <taxon>Spirochaetia</taxon>
        <taxon>Leptospirales</taxon>
        <taxon>Leptospiraceae</taxon>
        <taxon>Leptospira</taxon>
    </lineage>
</organism>